<dbReference type="InterPro" id="IPR010994">
    <property type="entry name" value="RuvA_2-like"/>
</dbReference>
<reference evidence="9 10" key="1">
    <citation type="submission" date="2020-08" db="EMBL/GenBank/DDBJ databases">
        <title>Bridging the membrane lipid divide: bacteria of the FCB group superphylum have the potential to synthesize archaeal ether lipids.</title>
        <authorList>
            <person name="Villanueva L."/>
            <person name="Von Meijenfeldt F.A.B."/>
            <person name="Westbye A.B."/>
            <person name="Yadav S."/>
            <person name="Hopmans E.C."/>
            <person name="Dutilh B.E."/>
            <person name="Sinninghe Damste J.S."/>
        </authorList>
    </citation>
    <scope>NUCLEOTIDE SEQUENCE [LARGE SCALE GENOMIC DNA]</scope>
    <source>
        <strain evidence="9">NIOZ-UU17</strain>
    </source>
</reference>
<dbReference type="PANTHER" id="PTHR30471:SF3">
    <property type="entry name" value="UPF0758 PROTEIN YEES-RELATED"/>
    <property type="match status" value="1"/>
</dbReference>
<dbReference type="Pfam" id="PF20582">
    <property type="entry name" value="UPF0758_N"/>
    <property type="match status" value="1"/>
</dbReference>
<protein>
    <submittedName>
        <fullName evidence="9">DNA repair protein RadC</fullName>
    </submittedName>
</protein>
<dbReference type="EMBL" id="JACNIG010000334">
    <property type="protein sequence ID" value="MBC8433783.1"/>
    <property type="molecule type" value="Genomic_DNA"/>
</dbReference>
<evidence type="ECO:0000256" key="6">
    <source>
        <dbReference type="RuleBase" id="RU003797"/>
    </source>
</evidence>
<dbReference type="PROSITE" id="PS01302">
    <property type="entry name" value="UPF0758"/>
    <property type="match status" value="1"/>
</dbReference>
<name>A0A8J6NW77_9BACT</name>
<dbReference type="AlphaFoldDB" id="A0A8J6NW77"/>
<accession>A0A8J6NW77</accession>
<keyword evidence="3" id="KW-0378">Hydrolase</keyword>
<dbReference type="SUPFAM" id="SSF102712">
    <property type="entry name" value="JAB1/MPN domain"/>
    <property type="match status" value="1"/>
</dbReference>
<keyword evidence="5" id="KW-0482">Metalloprotease</keyword>
<dbReference type="Proteomes" id="UP000605201">
    <property type="component" value="Unassembled WGS sequence"/>
</dbReference>
<dbReference type="GO" id="GO:0006508">
    <property type="term" value="P:proteolysis"/>
    <property type="evidence" value="ECO:0007669"/>
    <property type="project" value="UniProtKB-KW"/>
</dbReference>
<dbReference type="NCBIfam" id="NF000642">
    <property type="entry name" value="PRK00024.1"/>
    <property type="match status" value="1"/>
</dbReference>
<dbReference type="PANTHER" id="PTHR30471">
    <property type="entry name" value="DNA REPAIR PROTEIN RADC"/>
    <property type="match status" value="1"/>
</dbReference>
<gene>
    <name evidence="9" type="primary">radC</name>
    <name evidence="9" type="ORF">H8D96_17880</name>
</gene>
<sequence length="232" mass="25646">MPKKKPKSKGIVSWPETERPREKLLHSGPESLSDGELLAVLVRIGKKGQSAEDLGRQILTQFNGISGIERAHIEELLSVSGMGIAKAAQLKAAIEIGKRIRMQDFRPRNFANAADLATYIRPKFEGKRHEIFLTILLDGQNQLLAERTIAEGIPTQATVYIRRVMEEALRVSASAFVVVHNHPSGNPTPSSGDDDTTYDLKQAADLLNLIFLDHIIIGSGNTYYSYAENDKL</sequence>
<keyword evidence="2" id="KW-0479">Metal-binding</keyword>
<dbReference type="Gene3D" id="3.40.140.10">
    <property type="entry name" value="Cytidine Deaminase, domain 2"/>
    <property type="match status" value="1"/>
</dbReference>
<dbReference type="InterPro" id="IPR025657">
    <property type="entry name" value="RadC_JAB"/>
</dbReference>
<dbReference type="InterPro" id="IPR020891">
    <property type="entry name" value="UPF0758_CS"/>
</dbReference>
<dbReference type="InterPro" id="IPR037518">
    <property type="entry name" value="MPN"/>
</dbReference>
<evidence type="ECO:0000256" key="5">
    <source>
        <dbReference type="ARBA" id="ARBA00023049"/>
    </source>
</evidence>
<feature type="region of interest" description="Disordered" evidence="7">
    <location>
        <begin position="1"/>
        <end position="28"/>
    </location>
</feature>
<dbReference type="InterPro" id="IPR001405">
    <property type="entry name" value="UPF0758"/>
</dbReference>
<comment type="caution">
    <text evidence="9">The sequence shown here is derived from an EMBL/GenBank/DDBJ whole genome shotgun (WGS) entry which is preliminary data.</text>
</comment>
<comment type="similarity">
    <text evidence="6">Belongs to the UPF0758 family.</text>
</comment>
<keyword evidence="1" id="KW-0645">Protease</keyword>
<evidence type="ECO:0000256" key="7">
    <source>
        <dbReference type="SAM" id="MobiDB-lite"/>
    </source>
</evidence>
<keyword evidence="4" id="KW-0862">Zinc</keyword>
<dbReference type="CDD" id="cd08071">
    <property type="entry name" value="MPN_DUF2466"/>
    <property type="match status" value="1"/>
</dbReference>
<evidence type="ECO:0000256" key="3">
    <source>
        <dbReference type="ARBA" id="ARBA00022801"/>
    </source>
</evidence>
<organism evidence="9 10">
    <name type="scientific">Candidatus Desulfatibia vada</name>
    <dbReference type="NCBI Taxonomy" id="2841696"/>
    <lineage>
        <taxon>Bacteria</taxon>
        <taxon>Pseudomonadati</taxon>
        <taxon>Thermodesulfobacteriota</taxon>
        <taxon>Desulfobacteria</taxon>
        <taxon>Desulfobacterales</taxon>
        <taxon>Desulfobacterales incertae sedis</taxon>
        <taxon>Candidatus Desulfatibia</taxon>
    </lineage>
</organism>
<evidence type="ECO:0000256" key="4">
    <source>
        <dbReference type="ARBA" id="ARBA00022833"/>
    </source>
</evidence>
<dbReference type="SUPFAM" id="SSF47781">
    <property type="entry name" value="RuvA domain 2-like"/>
    <property type="match status" value="1"/>
</dbReference>
<dbReference type="GO" id="GO:0008237">
    <property type="term" value="F:metallopeptidase activity"/>
    <property type="evidence" value="ECO:0007669"/>
    <property type="project" value="UniProtKB-KW"/>
</dbReference>
<proteinExistence type="inferred from homology"/>
<dbReference type="NCBIfam" id="TIGR00608">
    <property type="entry name" value="radc"/>
    <property type="match status" value="1"/>
</dbReference>
<evidence type="ECO:0000256" key="2">
    <source>
        <dbReference type="ARBA" id="ARBA00022723"/>
    </source>
</evidence>
<evidence type="ECO:0000313" key="9">
    <source>
        <dbReference type="EMBL" id="MBC8433783.1"/>
    </source>
</evidence>
<dbReference type="InterPro" id="IPR046778">
    <property type="entry name" value="UPF0758_N"/>
</dbReference>
<evidence type="ECO:0000259" key="8">
    <source>
        <dbReference type="PROSITE" id="PS50249"/>
    </source>
</evidence>
<dbReference type="GO" id="GO:0046872">
    <property type="term" value="F:metal ion binding"/>
    <property type="evidence" value="ECO:0007669"/>
    <property type="project" value="UniProtKB-KW"/>
</dbReference>
<feature type="compositionally biased region" description="Basic and acidic residues" evidence="7">
    <location>
        <begin position="16"/>
        <end position="25"/>
    </location>
</feature>
<dbReference type="PROSITE" id="PS50249">
    <property type="entry name" value="MPN"/>
    <property type="match status" value="1"/>
</dbReference>
<evidence type="ECO:0000256" key="1">
    <source>
        <dbReference type="ARBA" id="ARBA00022670"/>
    </source>
</evidence>
<evidence type="ECO:0000313" key="10">
    <source>
        <dbReference type="Proteomes" id="UP000605201"/>
    </source>
</evidence>
<dbReference type="Pfam" id="PF04002">
    <property type="entry name" value="RadC"/>
    <property type="match status" value="1"/>
</dbReference>
<feature type="domain" description="MPN" evidence="8">
    <location>
        <begin position="103"/>
        <end position="232"/>
    </location>
</feature>